<dbReference type="NCBIfam" id="TIGR02743">
    <property type="entry name" value="TraW"/>
    <property type="match status" value="1"/>
</dbReference>
<dbReference type="EMBL" id="LAZR01010041">
    <property type="protein sequence ID" value="KKM69143.1"/>
    <property type="molecule type" value="Genomic_DNA"/>
</dbReference>
<dbReference type="AlphaFoldDB" id="A0A0F9JHS4"/>
<protein>
    <recommendedName>
        <fullName evidence="1">Type-F conjugative transfer system protein TraW N-terminal domain-containing protein</fullName>
    </recommendedName>
</protein>
<dbReference type="Pfam" id="PF12477">
    <property type="entry name" value="TraW_N"/>
    <property type="match status" value="1"/>
</dbReference>
<name>A0A0F9JHS4_9ZZZZ</name>
<sequence>MANILIILFFLFSCSTYAKDFGTYGHVFNIEEEDFLKYLKRKMASSADEKKNQLLEEYKNRFSNPEFNIDIGYTKKYRVFFYDPTITVKEDIKDHNDKVIIKKGTIFNPLKTMKVNEKLIFIDGTKKEHLEWARSLGKGHKWILVKGNYRELEKRYRRPIYFDQYGVLVKTFDIKNVPAKVSQDKERVKIEEFKIKE</sequence>
<dbReference type="InterPro" id="IPR014114">
    <property type="entry name" value="TraW"/>
</dbReference>
<evidence type="ECO:0000259" key="1">
    <source>
        <dbReference type="Pfam" id="PF12477"/>
    </source>
</evidence>
<feature type="domain" description="Type-F conjugative transfer system protein TraW N-terminal" evidence="1">
    <location>
        <begin position="5"/>
        <end position="30"/>
    </location>
</feature>
<gene>
    <name evidence="2" type="ORF">LCGC14_1453830</name>
</gene>
<accession>A0A0F9JHS4</accession>
<dbReference type="InterPro" id="IPR025864">
    <property type="entry name" value="TraW_N_dom"/>
</dbReference>
<comment type="caution">
    <text evidence="2">The sequence shown here is derived from an EMBL/GenBank/DDBJ whole genome shotgun (WGS) entry which is preliminary data.</text>
</comment>
<organism evidence="2">
    <name type="scientific">marine sediment metagenome</name>
    <dbReference type="NCBI Taxonomy" id="412755"/>
    <lineage>
        <taxon>unclassified sequences</taxon>
        <taxon>metagenomes</taxon>
        <taxon>ecological metagenomes</taxon>
    </lineage>
</organism>
<evidence type="ECO:0000313" key="2">
    <source>
        <dbReference type="EMBL" id="KKM69143.1"/>
    </source>
</evidence>
<proteinExistence type="predicted"/>
<reference evidence="2" key="1">
    <citation type="journal article" date="2015" name="Nature">
        <title>Complex archaea that bridge the gap between prokaryotes and eukaryotes.</title>
        <authorList>
            <person name="Spang A."/>
            <person name="Saw J.H."/>
            <person name="Jorgensen S.L."/>
            <person name="Zaremba-Niedzwiedzka K."/>
            <person name="Martijn J."/>
            <person name="Lind A.E."/>
            <person name="van Eijk R."/>
            <person name="Schleper C."/>
            <person name="Guy L."/>
            <person name="Ettema T.J."/>
        </authorList>
    </citation>
    <scope>NUCLEOTIDE SEQUENCE</scope>
</reference>